<dbReference type="EMBL" id="WQLA01000004">
    <property type="protein sequence ID" value="MVN91899.1"/>
    <property type="molecule type" value="Genomic_DNA"/>
</dbReference>
<dbReference type="AlphaFoldDB" id="A0A6I4IEW0"/>
<dbReference type="Pfam" id="PF13563">
    <property type="entry name" value="2_5_RNA_ligase2"/>
    <property type="match status" value="1"/>
</dbReference>
<evidence type="ECO:0000313" key="2">
    <source>
        <dbReference type="Proteomes" id="UP000434850"/>
    </source>
</evidence>
<proteinExistence type="predicted"/>
<dbReference type="RefSeq" id="WP_157542216.1">
    <property type="nucleotide sequence ID" value="NZ_WQLA01000004.1"/>
</dbReference>
<keyword evidence="2" id="KW-1185">Reference proteome</keyword>
<gene>
    <name evidence="1" type="ORF">GO816_12245</name>
</gene>
<comment type="caution">
    <text evidence="1">The sequence shown here is derived from an EMBL/GenBank/DDBJ whole genome shotgun (WGS) entry which is preliminary data.</text>
</comment>
<dbReference type="Gene3D" id="3.90.1140.10">
    <property type="entry name" value="Cyclic phosphodiesterase"/>
    <property type="match status" value="1"/>
</dbReference>
<reference evidence="1 2" key="1">
    <citation type="submission" date="2019-12" db="EMBL/GenBank/DDBJ databases">
        <title>Mucilaginibacter sp. HME9299 genome sequencing and assembly.</title>
        <authorList>
            <person name="Kang H."/>
            <person name="Kim H."/>
            <person name="Joh K."/>
        </authorList>
    </citation>
    <scope>NUCLEOTIDE SEQUENCE [LARGE SCALE GENOMIC DNA]</scope>
    <source>
        <strain evidence="1 2">HME9299</strain>
    </source>
</reference>
<dbReference type="OrthoDB" id="793003at2"/>
<dbReference type="SUPFAM" id="SSF55144">
    <property type="entry name" value="LigT-like"/>
    <property type="match status" value="1"/>
</dbReference>
<dbReference type="Proteomes" id="UP000434850">
    <property type="component" value="Unassembled WGS sequence"/>
</dbReference>
<accession>A0A6I4IEW0</accession>
<evidence type="ECO:0000313" key="1">
    <source>
        <dbReference type="EMBL" id="MVN91899.1"/>
    </source>
</evidence>
<organism evidence="1 2">
    <name type="scientific">Mucilaginibacter aquatilis</name>
    <dbReference type="NCBI Taxonomy" id="1517760"/>
    <lineage>
        <taxon>Bacteria</taxon>
        <taxon>Pseudomonadati</taxon>
        <taxon>Bacteroidota</taxon>
        <taxon>Sphingobacteriia</taxon>
        <taxon>Sphingobacteriales</taxon>
        <taxon>Sphingobacteriaceae</taxon>
        <taxon>Mucilaginibacter</taxon>
    </lineage>
</organism>
<name>A0A6I4IEW0_9SPHI</name>
<dbReference type="GO" id="GO:0016874">
    <property type="term" value="F:ligase activity"/>
    <property type="evidence" value="ECO:0007669"/>
    <property type="project" value="UniProtKB-KW"/>
</dbReference>
<protein>
    <submittedName>
        <fullName evidence="1">2'-5' RNA ligase family protein</fullName>
    </submittedName>
</protein>
<sequence>MNDAPLILTLMLDDASQQYFNQLRTAHFPPERNYLDAHLTLFHNLPAHEAQIVKDIEFAAINQTTMQLQIKAVKSIGSGVAFDIECMQLKQLHNYLQQLWQPWLIPQDKQKLWPHITIQNKVTHDAAMLLKAQLENDFESFEATGTGLALFEYRGGPWEFVREFKFGT</sequence>
<dbReference type="InterPro" id="IPR009097">
    <property type="entry name" value="Cyclic_Pdiesterase"/>
</dbReference>
<keyword evidence="1" id="KW-0436">Ligase</keyword>